<dbReference type="PANTHER" id="PTHR43643">
    <property type="entry name" value="HISTIDINOL-PHOSPHATE AMINOTRANSFERASE 2"/>
    <property type="match status" value="1"/>
</dbReference>
<evidence type="ECO:0000256" key="1">
    <source>
        <dbReference type="ARBA" id="ARBA00001933"/>
    </source>
</evidence>
<dbReference type="Pfam" id="PF00155">
    <property type="entry name" value="Aminotran_1_2"/>
    <property type="match status" value="1"/>
</dbReference>
<evidence type="ECO:0000256" key="3">
    <source>
        <dbReference type="ARBA" id="ARBA00007970"/>
    </source>
</evidence>
<dbReference type="InterPro" id="IPR005861">
    <property type="entry name" value="HisP_aminotrans"/>
</dbReference>
<evidence type="ECO:0000256" key="5">
    <source>
        <dbReference type="ARBA" id="ARBA00022576"/>
    </source>
</evidence>
<dbReference type="PANTHER" id="PTHR43643:SF3">
    <property type="entry name" value="HISTIDINOL-PHOSPHATE AMINOTRANSFERASE"/>
    <property type="match status" value="1"/>
</dbReference>
<evidence type="ECO:0000256" key="7">
    <source>
        <dbReference type="ARBA" id="ARBA00022898"/>
    </source>
</evidence>
<dbReference type="InterPro" id="IPR015424">
    <property type="entry name" value="PyrdxlP-dep_Trfase"/>
</dbReference>
<evidence type="ECO:0000313" key="12">
    <source>
        <dbReference type="Proteomes" id="UP000634455"/>
    </source>
</evidence>
<dbReference type="InterPro" id="IPR004839">
    <property type="entry name" value="Aminotransferase_I/II_large"/>
</dbReference>
<evidence type="ECO:0000256" key="4">
    <source>
        <dbReference type="ARBA" id="ARBA00011738"/>
    </source>
</evidence>
<name>A0ABQ3D5V6_9RHOB</name>
<sequence>MTSKITPRPGIMDIELYVGGKGHLDGVENVVKLSSNENPLGPSPKAIAAYREESKYLNIYPSSDHGDLRDAIAHVHELDASRIICGNGSDEIITFLTQAFAGEGDEVVFTEHGFLMYKVCTLAAGATPVVVQETNRTTDVDAILAACNENTKLVFIANPNNPTGTMIDAAEVVRLADGLPDQTLLVLDGAYAEFVDGFDGGASLIDQRDNIIMTRTFSKIYGLGGLRLGWAYAPQRIIDILGRMRGPFNVNSAALAAGLAAMNDQEYVDTCRIENAKWRDWLASELGNAGVPSDASFANFILVRFSSETEADNANTALQQNGLLVRAVKGYNLPNCLRITIGKGIDCKRVASVLITFKQGQST</sequence>
<dbReference type="CDD" id="cd00609">
    <property type="entry name" value="AAT_like"/>
    <property type="match status" value="1"/>
</dbReference>
<feature type="domain" description="Aminotransferase class I/classII large" evidence="10">
    <location>
        <begin position="29"/>
        <end position="350"/>
    </location>
</feature>
<dbReference type="SUPFAM" id="SSF53383">
    <property type="entry name" value="PLP-dependent transferases"/>
    <property type="match status" value="1"/>
</dbReference>
<evidence type="ECO:0000256" key="2">
    <source>
        <dbReference type="ARBA" id="ARBA00005011"/>
    </source>
</evidence>
<comment type="catalytic activity">
    <reaction evidence="8 9">
        <text>L-histidinol phosphate + 2-oxoglutarate = 3-(imidazol-4-yl)-2-oxopropyl phosphate + L-glutamate</text>
        <dbReference type="Rhea" id="RHEA:23744"/>
        <dbReference type="ChEBI" id="CHEBI:16810"/>
        <dbReference type="ChEBI" id="CHEBI:29985"/>
        <dbReference type="ChEBI" id="CHEBI:57766"/>
        <dbReference type="ChEBI" id="CHEBI:57980"/>
        <dbReference type="EC" id="2.6.1.9"/>
    </reaction>
</comment>
<dbReference type="GO" id="GO:0008483">
    <property type="term" value="F:transaminase activity"/>
    <property type="evidence" value="ECO:0007669"/>
    <property type="project" value="UniProtKB-KW"/>
</dbReference>
<dbReference type="InterPro" id="IPR015421">
    <property type="entry name" value="PyrdxlP-dep_Trfase_major"/>
</dbReference>
<feature type="modified residue" description="N6-(pyridoxal phosphate)lysine" evidence="9">
    <location>
        <position position="219"/>
    </location>
</feature>
<comment type="subunit">
    <text evidence="4 9">Homodimer.</text>
</comment>
<dbReference type="InterPro" id="IPR050106">
    <property type="entry name" value="HistidinolP_aminotransfase"/>
</dbReference>
<reference evidence="12" key="1">
    <citation type="journal article" date="2019" name="Int. J. Syst. Evol. Microbiol.">
        <title>The Global Catalogue of Microorganisms (GCM) 10K type strain sequencing project: providing services to taxonomists for standard genome sequencing and annotation.</title>
        <authorList>
            <consortium name="The Broad Institute Genomics Platform"/>
            <consortium name="The Broad Institute Genome Sequencing Center for Infectious Disease"/>
            <person name="Wu L."/>
            <person name="Ma J."/>
        </authorList>
    </citation>
    <scope>NUCLEOTIDE SEQUENCE [LARGE SCALE GENOMIC DNA]</scope>
    <source>
        <strain evidence="12">KCTC 32465</strain>
    </source>
</reference>
<keyword evidence="5 9" id="KW-0032">Aminotransferase</keyword>
<keyword evidence="6 9" id="KW-0808">Transferase</keyword>
<protein>
    <recommendedName>
        <fullName evidence="9">Histidinol-phosphate aminotransferase</fullName>
        <ecNumber evidence="9">2.6.1.9</ecNumber>
    </recommendedName>
    <alternativeName>
        <fullName evidence="9">Imidazole acetol-phosphate transaminase</fullName>
    </alternativeName>
</protein>
<keyword evidence="7 9" id="KW-0663">Pyridoxal phosphate</keyword>
<dbReference type="HAMAP" id="MF_01023">
    <property type="entry name" value="HisC_aminotrans_2"/>
    <property type="match status" value="1"/>
</dbReference>
<evidence type="ECO:0000256" key="8">
    <source>
        <dbReference type="ARBA" id="ARBA00047481"/>
    </source>
</evidence>
<dbReference type="EMBL" id="BMZF01000003">
    <property type="protein sequence ID" value="GHA51751.1"/>
    <property type="molecule type" value="Genomic_DNA"/>
</dbReference>
<keyword evidence="12" id="KW-1185">Reference proteome</keyword>
<gene>
    <name evidence="9 11" type="primary">hisC</name>
    <name evidence="11" type="ORF">GCM10008927_16520</name>
</gene>
<evidence type="ECO:0000313" key="11">
    <source>
        <dbReference type="EMBL" id="GHA51751.1"/>
    </source>
</evidence>
<keyword evidence="9" id="KW-0028">Amino-acid biosynthesis</keyword>
<accession>A0ABQ3D5V6</accession>
<dbReference type="NCBIfam" id="TIGR01141">
    <property type="entry name" value="hisC"/>
    <property type="match status" value="1"/>
</dbReference>
<dbReference type="RefSeq" id="WP_189640155.1">
    <property type="nucleotide sequence ID" value="NZ_BMZF01000003.1"/>
</dbReference>
<evidence type="ECO:0000256" key="6">
    <source>
        <dbReference type="ARBA" id="ARBA00022679"/>
    </source>
</evidence>
<comment type="cofactor">
    <cofactor evidence="1 9">
        <name>pyridoxal 5'-phosphate</name>
        <dbReference type="ChEBI" id="CHEBI:597326"/>
    </cofactor>
</comment>
<dbReference type="Gene3D" id="3.90.1150.10">
    <property type="entry name" value="Aspartate Aminotransferase, domain 1"/>
    <property type="match status" value="1"/>
</dbReference>
<organism evidence="11 12">
    <name type="scientific">Paramylibacter ulvae</name>
    <dbReference type="NCBI Taxonomy" id="1651968"/>
    <lineage>
        <taxon>Bacteria</taxon>
        <taxon>Pseudomonadati</taxon>
        <taxon>Pseudomonadota</taxon>
        <taxon>Alphaproteobacteria</taxon>
        <taxon>Rhodobacterales</taxon>
        <taxon>Paracoccaceae</taxon>
        <taxon>Paramylibacter</taxon>
    </lineage>
</organism>
<evidence type="ECO:0000259" key="10">
    <source>
        <dbReference type="Pfam" id="PF00155"/>
    </source>
</evidence>
<proteinExistence type="inferred from homology"/>
<evidence type="ECO:0000256" key="9">
    <source>
        <dbReference type="HAMAP-Rule" id="MF_01023"/>
    </source>
</evidence>
<dbReference type="EC" id="2.6.1.9" evidence="9"/>
<keyword evidence="9" id="KW-0368">Histidine biosynthesis</keyword>
<dbReference type="InterPro" id="IPR015422">
    <property type="entry name" value="PyrdxlP-dep_Trfase_small"/>
</dbReference>
<dbReference type="Proteomes" id="UP000634455">
    <property type="component" value="Unassembled WGS sequence"/>
</dbReference>
<comment type="pathway">
    <text evidence="2 9">Amino-acid biosynthesis; L-histidine biosynthesis; L-histidine from 5-phospho-alpha-D-ribose 1-diphosphate: step 7/9.</text>
</comment>
<comment type="similarity">
    <text evidence="3 9">Belongs to the class-II pyridoxal-phosphate-dependent aminotransferase family. Histidinol-phosphate aminotransferase subfamily.</text>
</comment>
<dbReference type="Gene3D" id="3.40.640.10">
    <property type="entry name" value="Type I PLP-dependent aspartate aminotransferase-like (Major domain)"/>
    <property type="match status" value="1"/>
</dbReference>
<comment type="caution">
    <text evidence="11">The sequence shown here is derived from an EMBL/GenBank/DDBJ whole genome shotgun (WGS) entry which is preliminary data.</text>
</comment>